<keyword evidence="3" id="KW-1185">Reference proteome</keyword>
<dbReference type="Proteomes" id="UP000318102">
    <property type="component" value="Unassembled WGS sequence"/>
</dbReference>
<gene>
    <name evidence="2" type="ORF">FPZ44_12580</name>
</gene>
<feature type="domain" description="ABM" evidence="1">
    <location>
        <begin position="2"/>
        <end position="95"/>
    </location>
</feature>
<evidence type="ECO:0000313" key="3">
    <source>
        <dbReference type="Proteomes" id="UP000318102"/>
    </source>
</evidence>
<name>A0A559J1P5_9BACL</name>
<comment type="caution">
    <text evidence="2">The sequence shown here is derived from an EMBL/GenBank/DDBJ whole genome shotgun (WGS) entry which is preliminary data.</text>
</comment>
<dbReference type="RefSeq" id="WP_144990664.1">
    <property type="nucleotide sequence ID" value="NZ_VNJK01000001.1"/>
</dbReference>
<dbReference type="GO" id="GO:0004497">
    <property type="term" value="F:monooxygenase activity"/>
    <property type="evidence" value="ECO:0007669"/>
    <property type="project" value="UniProtKB-KW"/>
</dbReference>
<keyword evidence="2" id="KW-0503">Monooxygenase</keyword>
<dbReference type="OrthoDB" id="9798157at2"/>
<dbReference type="InterPro" id="IPR007138">
    <property type="entry name" value="ABM_dom"/>
</dbReference>
<organism evidence="2 3">
    <name type="scientific">Paenibacillus agilis</name>
    <dbReference type="NCBI Taxonomy" id="3020863"/>
    <lineage>
        <taxon>Bacteria</taxon>
        <taxon>Bacillati</taxon>
        <taxon>Bacillota</taxon>
        <taxon>Bacilli</taxon>
        <taxon>Bacillales</taxon>
        <taxon>Paenibacillaceae</taxon>
        <taxon>Paenibacillus</taxon>
    </lineage>
</organism>
<dbReference type="InterPro" id="IPR011008">
    <property type="entry name" value="Dimeric_a/b-barrel"/>
</dbReference>
<protein>
    <submittedName>
        <fullName evidence="2">Antibiotic biosynthesis monooxygenase</fullName>
    </submittedName>
</protein>
<dbReference type="Pfam" id="PF03992">
    <property type="entry name" value="ABM"/>
    <property type="match status" value="1"/>
</dbReference>
<dbReference type="PROSITE" id="PS51725">
    <property type="entry name" value="ABM"/>
    <property type="match status" value="1"/>
</dbReference>
<sequence>MILEVAILYIKPNLNSEFEKAFKDAFKDASKIIKKMKGYISHELQKCLEEDNKYILLVKWGKLEDHTIGFRESAEYQEWKSLLHDFYNPFPVVEHYTSIDLV</sequence>
<accession>A0A559J1P5</accession>
<evidence type="ECO:0000259" key="1">
    <source>
        <dbReference type="PROSITE" id="PS51725"/>
    </source>
</evidence>
<dbReference type="EMBL" id="VNJK01000001">
    <property type="protein sequence ID" value="TVX93814.1"/>
    <property type="molecule type" value="Genomic_DNA"/>
</dbReference>
<keyword evidence="2" id="KW-0560">Oxidoreductase</keyword>
<proteinExistence type="predicted"/>
<evidence type="ECO:0000313" key="2">
    <source>
        <dbReference type="EMBL" id="TVX93814.1"/>
    </source>
</evidence>
<dbReference type="Gene3D" id="3.30.70.100">
    <property type="match status" value="1"/>
</dbReference>
<dbReference type="SUPFAM" id="SSF54909">
    <property type="entry name" value="Dimeric alpha+beta barrel"/>
    <property type="match status" value="1"/>
</dbReference>
<dbReference type="AlphaFoldDB" id="A0A559J1P5"/>
<reference evidence="2 3" key="1">
    <citation type="submission" date="2019-07" db="EMBL/GenBank/DDBJ databases">
        <authorList>
            <person name="Kim J."/>
        </authorList>
    </citation>
    <scope>NUCLEOTIDE SEQUENCE [LARGE SCALE GENOMIC DNA]</scope>
    <source>
        <strain evidence="2 3">N4</strain>
    </source>
</reference>